<dbReference type="Proteomes" id="UP000425178">
    <property type="component" value="Chromosome"/>
</dbReference>
<dbReference type="EC" id="4.1.-.-" evidence="7"/>
<keyword evidence="3 5" id="KW-0460">Magnesium</keyword>
<feature type="domain" description="HpcH/HpaI aldolase/citrate lyase" evidence="6">
    <location>
        <begin position="10"/>
        <end position="215"/>
    </location>
</feature>
<evidence type="ECO:0000256" key="2">
    <source>
        <dbReference type="ARBA" id="ARBA00022723"/>
    </source>
</evidence>
<feature type="binding site" evidence="5">
    <location>
        <position position="111"/>
    </location>
    <ligand>
        <name>Mg(2+)</name>
        <dbReference type="ChEBI" id="CHEBI:18420"/>
    </ligand>
</feature>
<dbReference type="InterPro" id="IPR040442">
    <property type="entry name" value="Pyrv_kinase-like_dom_sf"/>
</dbReference>
<reference evidence="7 8" key="1">
    <citation type="journal article" date="2021" name="Int. J. Syst. Evol. Microbiol.">
        <title>Classification of three corynebacterial strains isolated from a small paddock in North Rhine-Westphalia: proposal of &lt;i&gt;Corynebacterium kalinowskii&lt;/i&gt; sp. nov., &lt;i&gt;Corynebacterium comes&lt;/i&gt; sp. nov. and &lt;i&gt;Corynebacterium occultum&lt;/i&gt; sp. nov.</title>
        <authorList>
            <person name="Schaffert L."/>
            <person name="Ruwe M."/>
            <person name="Milse J."/>
            <person name="Hanuschka K."/>
            <person name="Ortseifen V."/>
            <person name="Droste J."/>
            <person name="Brandt D."/>
            <person name="Schl L."/>
            <person name="Kutter Y."/>
            <person name="Vinke S."/>
            <person name="Vieh P."/>
            <person name="Jacob L."/>
            <person name="L N.C."/>
            <person name="Schulte-Berndt E."/>
            <person name="Hain C."/>
            <person name="Linder M."/>
            <person name="Schmidt P."/>
            <person name="Wollenschl L."/>
            <person name="Luttermann T."/>
            <person name="Thieme E."/>
            <person name="Hassa J."/>
            <person name="Haak M."/>
            <person name="Wittchen M."/>
            <person name="Mentz A."/>
            <person name="Persicke M."/>
            <person name="Busche T."/>
            <person name="R C."/>
        </authorList>
    </citation>
    <scope>NUCLEOTIDE SEQUENCE [LARGE SCALE GENOMIC DNA]</scope>
    <source>
        <strain evidence="7 8">2019</strain>
    </source>
</reference>
<dbReference type="GO" id="GO:0016829">
    <property type="term" value="F:lyase activity"/>
    <property type="evidence" value="ECO:0007669"/>
    <property type="project" value="UniProtKB-KW"/>
</dbReference>
<dbReference type="PANTHER" id="PTHR32308">
    <property type="entry name" value="LYASE BETA SUBUNIT, PUTATIVE (AFU_ORTHOLOGUE AFUA_4G13030)-RELATED"/>
    <property type="match status" value="1"/>
</dbReference>
<accession>A0A6B8VWH0</accession>
<comment type="cofactor">
    <cofactor evidence="1">
        <name>Mg(2+)</name>
        <dbReference type="ChEBI" id="CHEBI:18420"/>
    </cofactor>
</comment>
<dbReference type="SUPFAM" id="SSF51621">
    <property type="entry name" value="Phosphoenolpyruvate/pyruvate domain"/>
    <property type="match status" value="1"/>
</dbReference>
<sequence>MTSHLIGPALLFAPAHRVELIPKAYGRADTVIIDLEDGAGTGDRTAMHDNVRNADPDLTRTILRTIGPDSEGFAADVALARELGIRTVMVPKVRASLPVELDGLDVIAMIETPQALVNIREIVTLENVVGLFWGAEDLIALLGGTHSRRQSDEDGPGVYRDVIRHARSQVLIHAAAAGKFAVDAIHADFRDTGGQLAEAMDAARSGFAGTACIHPSQVAAVRQAFRPEPEQVEWARRVIDGAQEHPGAFQVDGMMIDAPLLSQAERILARAGAIYSGSVKSRTSP</sequence>
<organism evidence="7 8">
    <name type="scientific">Corynebacterium comes</name>
    <dbReference type="NCBI Taxonomy" id="2675218"/>
    <lineage>
        <taxon>Bacteria</taxon>
        <taxon>Bacillati</taxon>
        <taxon>Actinomycetota</taxon>
        <taxon>Actinomycetes</taxon>
        <taxon>Mycobacteriales</taxon>
        <taxon>Corynebacteriaceae</taxon>
        <taxon>Corynebacterium</taxon>
    </lineage>
</organism>
<proteinExistence type="predicted"/>
<dbReference type="Gene3D" id="3.20.20.60">
    <property type="entry name" value="Phosphoenolpyruvate-binding domains"/>
    <property type="match status" value="1"/>
</dbReference>
<feature type="binding site" evidence="4">
    <location>
        <position position="111"/>
    </location>
    <ligand>
        <name>substrate</name>
    </ligand>
</feature>
<dbReference type="GO" id="GO:0000287">
    <property type="term" value="F:magnesium ion binding"/>
    <property type="evidence" value="ECO:0007669"/>
    <property type="project" value="TreeGrafter"/>
</dbReference>
<dbReference type="EMBL" id="CP046453">
    <property type="protein sequence ID" value="QGU04027.1"/>
    <property type="molecule type" value="Genomic_DNA"/>
</dbReference>
<dbReference type="Pfam" id="PF03328">
    <property type="entry name" value="HpcH_HpaI"/>
    <property type="match status" value="1"/>
</dbReference>
<keyword evidence="7" id="KW-0456">Lyase</keyword>
<evidence type="ECO:0000259" key="6">
    <source>
        <dbReference type="Pfam" id="PF03328"/>
    </source>
</evidence>
<feature type="binding site" evidence="4">
    <location>
        <position position="64"/>
    </location>
    <ligand>
        <name>substrate</name>
    </ligand>
</feature>
<dbReference type="PANTHER" id="PTHR32308:SF10">
    <property type="entry name" value="CITRATE LYASE SUBUNIT BETA"/>
    <property type="match status" value="1"/>
</dbReference>
<dbReference type="RefSeq" id="WP_156227142.1">
    <property type="nucleotide sequence ID" value="NZ_CP046453.1"/>
</dbReference>
<name>A0A6B8VWH0_9CORY</name>
<evidence type="ECO:0000256" key="5">
    <source>
        <dbReference type="PIRSR" id="PIRSR015582-2"/>
    </source>
</evidence>
<dbReference type="InterPro" id="IPR011206">
    <property type="entry name" value="Citrate_lyase_beta/mcl1/mcl2"/>
</dbReference>
<dbReference type="AlphaFoldDB" id="A0A6B8VWH0"/>
<dbReference type="GO" id="GO:0006107">
    <property type="term" value="P:oxaloacetate metabolic process"/>
    <property type="evidence" value="ECO:0007669"/>
    <property type="project" value="TreeGrafter"/>
</dbReference>
<evidence type="ECO:0000256" key="1">
    <source>
        <dbReference type="ARBA" id="ARBA00001946"/>
    </source>
</evidence>
<evidence type="ECO:0000256" key="4">
    <source>
        <dbReference type="PIRSR" id="PIRSR015582-1"/>
    </source>
</evidence>
<dbReference type="PIRSF" id="PIRSF015582">
    <property type="entry name" value="Cit_lyase_B"/>
    <property type="match status" value="1"/>
</dbReference>
<keyword evidence="8" id="KW-1185">Reference proteome</keyword>
<keyword evidence="2 5" id="KW-0479">Metal-binding</keyword>
<feature type="binding site" evidence="5">
    <location>
        <position position="137"/>
    </location>
    <ligand>
        <name>Mg(2+)</name>
        <dbReference type="ChEBI" id="CHEBI:18420"/>
    </ligand>
</feature>
<evidence type="ECO:0000313" key="8">
    <source>
        <dbReference type="Proteomes" id="UP000425178"/>
    </source>
</evidence>
<dbReference type="InterPro" id="IPR015813">
    <property type="entry name" value="Pyrv/PenolPyrv_kinase-like_dom"/>
</dbReference>
<dbReference type="KEGG" id="ccoe:CETAM_03765"/>
<protein>
    <submittedName>
        <fullName evidence="7">Citrate lyase subunit beta-like protein</fullName>
        <ecNumber evidence="7">4.1.-.-</ecNumber>
    </submittedName>
</protein>
<gene>
    <name evidence="7" type="primary">citE</name>
    <name evidence="7" type="ORF">CETAM_03765</name>
</gene>
<evidence type="ECO:0000313" key="7">
    <source>
        <dbReference type="EMBL" id="QGU04027.1"/>
    </source>
</evidence>
<dbReference type="InterPro" id="IPR005000">
    <property type="entry name" value="Aldolase/citrate-lyase_domain"/>
</dbReference>
<evidence type="ECO:0000256" key="3">
    <source>
        <dbReference type="ARBA" id="ARBA00022842"/>
    </source>
</evidence>